<accession>A0A0F9A572</accession>
<comment type="caution">
    <text evidence="2">The sequence shown here is derived from an EMBL/GenBank/DDBJ whole genome shotgun (WGS) entry which is preliminary data.</text>
</comment>
<dbReference type="SUPFAM" id="SSF48695">
    <property type="entry name" value="Multiheme cytochromes"/>
    <property type="match status" value="1"/>
</dbReference>
<dbReference type="InterPro" id="IPR036280">
    <property type="entry name" value="Multihaem_cyt_sf"/>
</dbReference>
<protein>
    <recommendedName>
        <fullName evidence="1">Cytochrome c-552/4 domain-containing protein</fullName>
    </recommendedName>
</protein>
<evidence type="ECO:0000313" key="2">
    <source>
        <dbReference type="EMBL" id="KKK93325.1"/>
    </source>
</evidence>
<organism evidence="2">
    <name type="scientific">marine sediment metagenome</name>
    <dbReference type="NCBI Taxonomy" id="412755"/>
    <lineage>
        <taxon>unclassified sequences</taxon>
        <taxon>metagenomes</taxon>
        <taxon>ecological metagenomes</taxon>
    </lineage>
</organism>
<sequence length="158" mass="18047">MPRVIVIIFVVWAAVSISFAWLTGRAMAEDGAEYVGPEICQYYHPDEYDDFVTYSKMVKSFENILLMKKNLPEEEFQTCFECHTTGYGEPGGFISEAQTPHLKNIGCETCHGPGSFHAETGEPEYIRGRLSREFCEKCHNDERVTTFRYKPMIFGGVH</sequence>
<feature type="domain" description="Cytochrome c-552/4" evidence="1">
    <location>
        <begin position="40"/>
        <end position="112"/>
    </location>
</feature>
<dbReference type="Gene3D" id="1.10.1130.10">
    <property type="entry name" value="Flavocytochrome C3, Chain A"/>
    <property type="match status" value="1"/>
</dbReference>
<gene>
    <name evidence="2" type="ORF">LCGC14_2694000</name>
</gene>
<reference evidence="2" key="1">
    <citation type="journal article" date="2015" name="Nature">
        <title>Complex archaea that bridge the gap between prokaryotes and eukaryotes.</title>
        <authorList>
            <person name="Spang A."/>
            <person name="Saw J.H."/>
            <person name="Jorgensen S.L."/>
            <person name="Zaremba-Niedzwiedzka K."/>
            <person name="Martijn J."/>
            <person name="Lind A.E."/>
            <person name="van Eijk R."/>
            <person name="Schleper C."/>
            <person name="Guy L."/>
            <person name="Ettema T.J."/>
        </authorList>
    </citation>
    <scope>NUCLEOTIDE SEQUENCE</scope>
</reference>
<proteinExistence type="predicted"/>
<name>A0A0F9A572_9ZZZZ</name>
<evidence type="ECO:0000259" key="1">
    <source>
        <dbReference type="Pfam" id="PF13435"/>
    </source>
</evidence>
<dbReference type="AlphaFoldDB" id="A0A0F9A572"/>
<dbReference type="InterPro" id="IPR023155">
    <property type="entry name" value="Cyt_c-552/4"/>
</dbReference>
<dbReference type="EMBL" id="LAZR01047823">
    <property type="protein sequence ID" value="KKK93325.1"/>
    <property type="molecule type" value="Genomic_DNA"/>
</dbReference>
<dbReference type="Pfam" id="PF13435">
    <property type="entry name" value="Cytochrome_C554"/>
    <property type="match status" value="1"/>
</dbReference>